<keyword evidence="3 6" id="KW-0133">Cell shape</keyword>
<evidence type="ECO:0000313" key="9">
    <source>
        <dbReference type="EMBL" id="ADW03789.1"/>
    </source>
</evidence>
<keyword evidence="4 6" id="KW-0573">Peptidoglycan synthesis</keyword>
<dbReference type="GO" id="GO:0005576">
    <property type="term" value="C:extracellular region"/>
    <property type="evidence" value="ECO:0007669"/>
    <property type="project" value="TreeGrafter"/>
</dbReference>
<protein>
    <submittedName>
        <fullName evidence="9">ErfK/YbiS/YcfS/YnhG family protein</fullName>
    </submittedName>
</protein>
<feature type="domain" description="L,D-TPase catalytic" evidence="8">
    <location>
        <begin position="121"/>
        <end position="232"/>
    </location>
</feature>
<evidence type="ECO:0000256" key="5">
    <source>
        <dbReference type="ARBA" id="ARBA00023316"/>
    </source>
</evidence>
<keyword evidence="5 6" id="KW-0961">Cell wall biogenesis/degradation</keyword>
<evidence type="ECO:0000313" key="10">
    <source>
        <dbReference type="Proteomes" id="UP000002066"/>
    </source>
</evidence>
<dbReference type="InterPro" id="IPR038063">
    <property type="entry name" value="Transpep_catalytic_dom"/>
</dbReference>
<name>A0A8D4BF89_STRFA</name>
<dbReference type="PANTHER" id="PTHR30582">
    <property type="entry name" value="L,D-TRANSPEPTIDASE"/>
    <property type="match status" value="1"/>
</dbReference>
<evidence type="ECO:0000259" key="8">
    <source>
        <dbReference type="PROSITE" id="PS52029"/>
    </source>
</evidence>
<dbReference type="Pfam" id="PF03734">
    <property type="entry name" value="YkuD"/>
    <property type="match status" value="1"/>
</dbReference>
<dbReference type="InterPro" id="IPR050979">
    <property type="entry name" value="LD-transpeptidase"/>
</dbReference>
<dbReference type="PROSITE" id="PS52029">
    <property type="entry name" value="LD_TPASE"/>
    <property type="match status" value="1"/>
</dbReference>
<dbReference type="GO" id="GO:0016740">
    <property type="term" value="F:transferase activity"/>
    <property type="evidence" value="ECO:0007669"/>
    <property type="project" value="UniProtKB-KW"/>
</dbReference>
<accession>A0A8D4BF89</accession>
<feature type="chain" id="PRO_5034015474" evidence="7">
    <location>
        <begin position="40"/>
        <end position="238"/>
    </location>
</feature>
<dbReference type="KEGG" id="sfa:Sfla_2360"/>
<dbReference type="Proteomes" id="UP000002066">
    <property type="component" value="Chromosome"/>
</dbReference>
<reference evidence="9 10" key="1">
    <citation type="submission" date="2011-01" db="EMBL/GenBank/DDBJ databases">
        <title>Complete sequence of chromosome of Streptomyces flavogriseus ATCC 33331.</title>
        <authorList>
            <consortium name="US DOE Joint Genome Institute"/>
            <person name="Lucas S."/>
            <person name="Copeland A."/>
            <person name="Lapidus A."/>
            <person name="Cheng J.-F."/>
            <person name="Goodwin L."/>
            <person name="Pitluck S."/>
            <person name="Davenport K."/>
            <person name="Detter J.C."/>
            <person name="Han C."/>
            <person name="Tapia R."/>
            <person name="Land M."/>
            <person name="Hauser L."/>
            <person name="Kyrpides N."/>
            <person name="Ivanova N."/>
            <person name="Ovchinnikova G."/>
            <person name="Pagani I."/>
            <person name="Brumm P."/>
            <person name="Mead D."/>
            <person name="Woyke T."/>
        </authorList>
    </citation>
    <scope>NUCLEOTIDE SEQUENCE [LARGE SCALE GENOMIC DNA]</scope>
    <source>
        <strain evidence="10">ATCC 33331 / IAF-45CD</strain>
    </source>
</reference>
<dbReference type="InterPro" id="IPR005490">
    <property type="entry name" value="LD_TPept_cat_dom"/>
</dbReference>
<dbReference type="SUPFAM" id="SSF141523">
    <property type="entry name" value="L,D-transpeptidase catalytic domain-like"/>
    <property type="match status" value="1"/>
</dbReference>
<evidence type="ECO:0000256" key="1">
    <source>
        <dbReference type="ARBA" id="ARBA00004752"/>
    </source>
</evidence>
<keyword evidence="7" id="KW-0732">Signal</keyword>
<dbReference type="PANTHER" id="PTHR30582:SF33">
    <property type="entry name" value="EXPORTED PROTEIN"/>
    <property type="match status" value="1"/>
</dbReference>
<feature type="active site" description="Nucleophile" evidence="6">
    <location>
        <position position="208"/>
    </location>
</feature>
<evidence type="ECO:0000256" key="6">
    <source>
        <dbReference type="PROSITE-ProRule" id="PRU01373"/>
    </source>
</evidence>
<dbReference type="GO" id="GO:0071555">
    <property type="term" value="P:cell wall organization"/>
    <property type="evidence" value="ECO:0007669"/>
    <property type="project" value="UniProtKB-UniRule"/>
</dbReference>
<sequence>MRLMGNISGVRVRRGAVLSVAGLVAAPALVLSTGTAAQAASCTAAKGPYQKQAEKWLKRTADGKQSVADCKAIRSFQADKGITPAAGYAGPVTWRTMKTITAQKAAGKNPNAAKKCPTNKGRIACVDLTRQLSWIQDGSKLKFGPVPVRTGRNGDETRTGSKKIYWRNINHWSTLYDVSMPYAQFFDGGQAFHSVTKSMYNNPGSAGCVNMRPGDAKAYWNLLKNGDDVYVYGRKPGT</sequence>
<evidence type="ECO:0000256" key="4">
    <source>
        <dbReference type="ARBA" id="ARBA00022984"/>
    </source>
</evidence>
<dbReference type="OrthoDB" id="8887048at2"/>
<evidence type="ECO:0000256" key="2">
    <source>
        <dbReference type="ARBA" id="ARBA00022679"/>
    </source>
</evidence>
<dbReference type="UniPathway" id="UPA00219"/>
<comment type="pathway">
    <text evidence="1 6">Cell wall biogenesis; peptidoglycan biosynthesis.</text>
</comment>
<dbReference type="GO" id="GO:0018104">
    <property type="term" value="P:peptidoglycan-protein cross-linking"/>
    <property type="evidence" value="ECO:0007669"/>
    <property type="project" value="TreeGrafter"/>
</dbReference>
<proteinExistence type="predicted"/>
<dbReference type="Gene3D" id="2.40.440.10">
    <property type="entry name" value="L,D-transpeptidase catalytic domain-like"/>
    <property type="match status" value="1"/>
</dbReference>
<feature type="signal peptide" evidence="7">
    <location>
        <begin position="1"/>
        <end position="39"/>
    </location>
</feature>
<gene>
    <name evidence="9" type="ordered locus">Sfla_2360</name>
</gene>
<evidence type="ECO:0000256" key="7">
    <source>
        <dbReference type="SAM" id="SignalP"/>
    </source>
</evidence>
<organism evidence="9 10">
    <name type="scientific">Streptomyces pratensis (strain ATCC 33331 / IAF-45CD)</name>
    <dbReference type="NCBI Taxonomy" id="591167"/>
    <lineage>
        <taxon>Bacteria</taxon>
        <taxon>Bacillati</taxon>
        <taxon>Actinomycetota</taxon>
        <taxon>Actinomycetes</taxon>
        <taxon>Kitasatosporales</taxon>
        <taxon>Streptomycetaceae</taxon>
        <taxon>Streptomyces</taxon>
    </lineage>
</organism>
<evidence type="ECO:0000256" key="3">
    <source>
        <dbReference type="ARBA" id="ARBA00022960"/>
    </source>
</evidence>
<dbReference type="GO" id="GO:0008360">
    <property type="term" value="P:regulation of cell shape"/>
    <property type="evidence" value="ECO:0007669"/>
    <property type="project" value="UniProtKB-UniRule"/>
</dbReference>
<dbReference type="CDD" id="cd16913">
    <property type="entry name" value="YkuD_like"/>
    <property type="match status" value="1"/>
</dbReference>
<feature type="active site" description="Proton donor/acceptor" evidence="6">
    <location>
        <position position="193"/>
    </location>
</feature>
<dbReference type="GO" id="GO:0071972">
    <property type="term" value="F:peptidoglycan L,D-transpeptidase activity"/>
    <property type="evidence" value="ECO:0007669"/>
    <property type="project" value="TreeGrafter"/>
</dbReference>
<dbReference type="AlphaFoldDB" id="A0A8D4BF89"/>
<dbReference type="EMBL" id="CP002475">
    <property type="protein sequence ID" value="ADW03789.1"/>
    <property type="molecule type" value="Genomic_DNA"/>
</dbReference>
<keyword evidence="2" id="KW-0808">Transferase</keyword>